<evidence type="ECO:0000256" key="9">
    <source>
        <dbReference type="ARBA" id="ARBA00023242"/>
    </source>
</evidence>
<feature type="domain" description="Tyrosine-protein phosphatase" evidence="15">
    <location>
        <begin position="6"/>
        <end position="149"/>
    </location>
</feature>
<evidence type="ECO:0000256" key="2">
    <source>
        <dbReference type="ARBA" id="ARBA00004514"/>
    </source>
</evidence>
<dbReference type="AlphaFoldDB" id="A0A7K6D318"/>
<dbReference type="GO" id="GO:0004722">
    <property type="term" value="F:protein serine/threonine phosphatase activity"/>
    <property type="evidence" value="ECO:0007669"/>
    <property type="project" value="UniProtKB-EC"/>
</dbReference>
<dbReference type="SMART" id="SM00404">
    <property type="entry name" value="PTPc_motif"/>
    <property type="match status" value="1"/>
</dbReference>
<keyword evidence="9" id="KW-0539">Nucleus</keyword>
<comment type="catalytic activity">
    <reaction evidence="11">
        <text>O-phospho-L-threonyl-[protein] + H2O = L-threonyl-[protein] + phosphate</text>
        <dbReference type="Rhea" id="RHEA:47004"/>
        <dbReference type="Rhea" id="RHEA-COMP:11060"/>
        <dbReference type="Rhea" id="RHEA-COMP:11605"/>
        <dbReference type="ChEBI" id="CHEBI:15377"/>
        <dbReference type="ChEBI" id="CHEBI:30013"/>
        <dbReference type="ChEBI" id="CHEBI:43474"/>
        <dbReference type="ChEBI" id="CHEBI:61977"/>
        <dbReference type="EC" id="3.1.3.16"/>
    </reaction>
</comment>
<comment type="subcellular location">
    <subcellularLocation>
        <location evidence="2">Cytoplasm</location>
        <location evidence="2">Cytosol</location>
    </subcellularLocation>
    <subcellularLocation>
        <location evidence="1">Nucleus</location>
    </subcellularLocation>
</comment>
<evidence type="ECO:0000259" key="15">
    <source>
        <dbReference type="PROSITE" id="PS50054"/>
    </source>
</evidence>
<evidence type="ECO:0000256" key="6">
    <source>
        <dbReference type="ARBA" id="ARBA00022490"/>
    </source>
</evidence>
<dbReference type="InterPro" id="IPR057023">
    <property type="entry name" value="PTP-SAK"/>
</dbReference>
<evidence type="ECO:0000256" key="14">
    <source>
        <dbReference type="ARBA" id="ARBA00081937"/>
    </source>
</evidence>
<feature type="domain" description="Tyrosine specific protein phosphatases" evidence="16">
    <location>
        <begin position="74"/>
        <end position="139"/>
    </location>
</feature>
<evidence type="ECO:0000256" key="1">
    <source>
        <dbReference type="ARBA" id="ARBA00004123"/>
    </source>
</evidence>
<dbReference type="InterPro" id="IPR016130">
    <property type="entry name" value="Tyr_Pase_AS"/>
</dbReference>
<dbReference type="GO" id="GO:0005829">
    <property type="term" value="C:cytosol"/>
    <property type="evidence" value="ECO:0007669"/>
    <property type="project" value="UniProtKB-SubCell"/>
</dbReference>
<dbReference type="PROSITE" id="PS50054">
    <property type="entry name" value="TYR_PHOSPHATASE_DUAL"/>
    <property type="match status" value="1"/>
</dbReference>
<dbReference type="Proteomes" id="UP000571324">
    <property type="component" value="Unassembled WGS sequence"/>
</dbReference>
<protein>
    <recommendedName>
        <fullName evidence="13">Dual specificity protein phosphatase 23</fullName>
        <ecNumber evidence="5">3.1.3.16</ecNumber>
        <ecNumber evidence="4">3.1.3.48</ecNumber>
    </recommendedName>
    <alternativeName>
        <fullName evidence="14">Low molecular mass dual specificity phosphatase 3</fullName>
    </alternativeName>
</protein>
<evidence type="ECO:0000256" key="4">
    <source>
        <dbReference type="ARBA" id="ARBA00013064"/>
    </source>
</evidence>
<evidence type="ECO:0000256" key="11">
    <source>
        <dbReference type="ARBA" id="ARBA00048336"/>
    </source>
</evidence>
<keyword evidence="7" id="KW-0378">Hydrolase</keyword>
<dbReference type="CDD" id="cd14504">
    <property type="entry name" value="DUSP23"/>
    <property type="match status" value="1"/>
</dbReference>
<keyword evidence="6" id="KW-0963">Cytoplasm</keyword>
<dbReference type="OrthoDB" id="432447at2759"/>
<evidence type="ECO:0000256" key="10">
    <source>
        <dbReference type="ARBA" id="ARBA00047761"/>
    </source>
</evidence>
<accession>A0A7K6D318</accession>
<dbReference type="InterPro" id="IPR050561">
    <property type="entry name" value="PTP"/>
</dbReference>
<organism evidence="17 18">
    <name type="scientific">Origma solitaria</name>
    <dbReference type="NCBI Taxonomy" id="720586"/>
    <lineage>
        <taxon>Eukaryota</taxon>
        <taxon>Metazoa</taxon>
        <taxon>Chordata</taxon>
        <taxon>Craniata</taxon>
        <taxon>Vertebrata</taxon>
        <taxon>Euteleostomi</taxon>
        <taxon>Archelosauria</taxon>
        <taxon>Archosauria</taxon>
        <taxon>Dinosauria</taxon>
        <taxon>Saurischia</taxon>
        <taxon>Theropoda</taxon>
        <taxon>Coelurosauria</taxon>
        <taxon>Aves</taxon>
        <taxon>Neognathae</taxon>
        <taxon>Neoaves</taxon>
        <taxon>Telluraves</taxon>
        <taxon>Australaves</taxon>
        <taxon>Passeriformes</taxon>
        <taxon>Meliphagoidea</taxon>
        <taxon>Acanthizidae</taxon>
        <taxon>Origma</taxon>
    </lineage>
</organism>
<dbReference type="SMART" id="SM00195">
    <property type="entry name" value="DSPc"/>
    <property type="match status" value="1"/>
</dbReference>
<keyword evidence="18" id="KW-1185">Reference proteome</keyword>
<dbReference type="InterPro" id="IPR003595">
    <property type="entry name" value="Tyr_Pase_cat"/>
</dbReference>
<dbReference type="GO" id="GO:0005634">
    <property type="term" value="C:nucleus"/>
    <property type="evidence" value="ECO:0007669"/>
    <property type="project" value="UniProtKB-SubCell"/>
</dbReference>
<comment type="function">
    <text evidence="12">Protein phosphatase that mediates dephosphorylation of proteins phosphorylated on Tyr and Ser/Thr residues. In vitro, it can dephosphorylate p44-ERK1 (MAPK3) but not p54 SAPK-beta (MAPK10) in vitro. Able to enhance activation of JNK and p38 (MAPK14).</text>
</comment>
<dbReference type="EMBL" id="VZRL01002177">
    <property type="protein sequence ID" value="NWV20537.1"/>
    <property type="molecule type" value="Genomic_DNA"/>
</dbReference>
<dbReference type="Gene3D" id="3.90.190.10">
    <property type="entry name" value="Protein tyrosine phosphatase superfamily"/>
    <property type="match status" value="1"/>
</dbReference>
<dbReference type="InterPro" id="IPR020422">
    <property type="entry name" value="TYR_PHOSPHATASE_DUAL_dom"/>
</dbReference>
<evidence type="ECO:0000256" key="7">
    <source>
        <dbReference type="ARBA" id="ARBA00022801"/>
    </source>
</evidence>
<evidence type="ECO:0000256" key="5">
    <source>
        <dbReference type="ARBA" id="ARBA00013081"/>
    </source>
</evidence>
<feature type="non-terminal residue" evidence="17">
    <location>
        <position position="149"/>
    </location>
</feature>
<dbReference type="PANTHER" id="PTHR23339">
    <property type="entry name" value="TYROSINE SPECIFIC PROTEIN PHOSPHATASE AND DUAL SPECIFICITY PROTEIN PHOSPHATASE"/>
    <property type="match status" value="1"/>
</dbReference>
<evidence type="ECO:0000313" key="18">
    <source>
        <dbReference type="Proteomes" id="UP000571324"/>
    </source>
</evidence>
<sequence>SLEPPNFSWVAEGRLAGLAMPREPGHYQFLSEHGVRHLVCLTKHTPPHHGCCPQIQIHQIHVPDFTPPTPEQIDSFLQIVEEANSRGEAVAVHCMLGRGRTGTLLACYLCKAENLDGGDAVLKIRRLRPNSIETPQQEEAVLRFCQRLQ</sequence>
<dbReference type="EC" id="3.1.3.48" evidence="4"/>
<dbReference type="PROSITE" id="PS50056">
    <property type="entry name" value="TYR_PHOSPHATASE_2"/>
    <property type="match status" value="1"/>
</dbReference>
<evidence type="ECO:0000259" key="16">
    <source>
        <dbReference type="PROSITE" id="PS50056"/>
    </source>
</evidence>
<dbReference type="InterPro" id="IPR000387">
    <property type="entry name" value="Tyr_Pase_dom"/>
</dbReference>
<comment type="caution">
    <text evidence="17">The sequence shown here is derived from an EMBL/GenBank/DDBJ whole genome shotgun (WGS) entry which is preliminary data.</text>
</comment>
<dbReference type="InterPro" id="IPR029021">
    <property type="entry name" value="Prot-tyrosine_phosphatase-like"/>
</dbReference>
<evidence type="ECO:0000256" key="13">
    <source>
        <dbReference type="ARBA" id="ARBA00068789"/>
    </source>
</evidence>
<name>A0A7K6D318_9PASS</name>
<dbReference type="PROSITE" id="PS00383">
    <property type="entry name" value="TYR_PHOSPHATASE_1"/>
    <property type="match status" value="1"/>
</dbReference>
<comment type="similarity">
    <text evidence="3">Belongs to the protein-tyrosine phosphatase family. Non-receptor class dual specificity subfamily.</text>
</comment>
<gene>
    <name evidence="17" type="primary">Dusp23</name>
    <name evidence="17" type="ORF">ORISOL_R05363</name>
</gene>
<dbReference type="EC" id="3.1.3.16" evidence="5"/>
<dbReference type="SUPFAM" id="SSF52799">
    <property type="entry name" value="(Phosphotyrosine protein) phosphatases II"/>
    <property type="match status" value="1"/>
</dbReference>
<feature type="non-terminal residue" evidence="17">
    <location>
        <position position="1"/>
    </location>
</feature>
<comment type="catalytic activity">
    <reaction evidence="10">
        <text>O-phospho-L-seryl-[protein] + H2O = L-seryl-[protein] + phosphate</text>
        <dbReference type="Rhea" id="RHEA:20629"/>
        <dbReference type="Rhea" id="RHEA-COMP:9863"/>
        <dbReference type="Rhea" id="RHEA-COMP:11604"/>
        <dbReference type="ChEBI" id="CHEBI:15377"/>
        <dbReference type="ChEBI" id="CHEBI:29999"/>
        <dbReference type="ChEBI" id="CHEBI:43474"/>
        <dbReference type="ChEBI" id="CHEBI:83421"/>
        <dbReference type="EC" id="3.1.3.16"/>
    </reaction>
</comment>
<dbReference type="Pfam" id="PF22784">
    <property type="entry name" value="PTP-SAK"/>
    <property type="match status" value="1"/>
</dbReference>
<evidence type="ECO:0000256" key="8">
    <source>
        <dbReference type="ARBA" id="ARBA00022912"/>
    </source>
</evidence>
<dbReference type="GO" id="GO:0004725">
    <property type="term" value="F:protein tyrosine phosphatase activity"/>
    <property type="evidence" value="ECO:0007669"/>
    <property type="project" value="UniProtKB-EC"/>
</dbReference>
<reference evidence="17 18" key="1">
    <citation type="submission" date="2019-09" db="EMBL/GenBank/DDBJ databases">
        <title>Bird 10,000 Genomes (B10K) Project - Family phase.</title>
        <authorList>
            <person name="Zhang G."/>
        </authorList>
    </citation>
    <scope>NUCLEOTIDE SEQUENCE [LARGE SCALE GENOMIC DNA]</scope>
    <source>
        <strain evidence="17">B10K-DU-029-52</strain>
    </source>
</reference>
<evidence type="ECO:0000256" key="3">
    <source>
        <dbReference type="ARBA" id="ARBA00008601"/>
    </source>
</evidence>
<keyword evidence="8" id="KW-0904">Protein phosphatase</keyword>
<dbReference type="FunFam" id="3.90.190.10:FF:000063">
    <property type="entry name" value="Dual specificity phosphatase 23"/>
    <property type="match status" value="1"/>
</dbReference>
<evidence type="ECO:0000313" key="17">
    <source>
        <dbReference type="EMBL" id="NWV20537.1"/>
    </source>
</evidence>
<evidence type="ECO:0000256" key="12">
    <source>
        <dbReference type="ARBA" id="ARBA00053915"/>
    </source>
</evidence>
<proteinExistence type="inferred from homology"/>